<organism evidence="2 3">
    <name type="scientific">Owenia fusiformis</name>
    <name type="common">Polychaete worm</name>
    <dbReference type="NCBI Taxonomy" id="6347"/>
    <lineage>
        <taxon>Eukaryota</taxon>
        <taxon>Metazoa</taxon>
        <taxon>Spiralia</taxon>
        <taxon>Lophotrochozoa</taxon>
        <taxon>Annelida</taxon>
        <taxon>Polychaeta</taxon>
        <taxon>Sedentaria</taxon>
        <taxon>Canalipalpata</taxon>
        <taxon>Sabellida</taxon>
        <taxon>Oweniida</taxon>
        <taxon>Oweniidae</taxon>
        <taxon>Owenia</taxon>
    </lineage>
</organism>
<evidence type="ECO:0000313" key="2">
    <source>
        <dbReference type="EMBL" id="CAH1787235.1"/>
    </source>
</evidence>
<evidence type="ECO:0000313" key="3">
    <source>
        <dbReference type="Proteomes" id="UP000749559"/>
    </source>
</evidence>
<reference evidence="2" key="1">
    <citation type="submission" date="2022-03" db="EMBL/GenBank/DDBJ databases">
        <authorList>
            <person name="Martin C."/>
        </authorList>
    </citation>
    <scope>NUCLEOTIDE SEQUENCE</scope>
</reference>
<feature type="region of interest" description="Disordered" evidence="1">
    <location>
        <begin position="77"/>
        <end position="103"/>
    </location>
</feature>
<gene>
    <name evidence="2" type="ORF">OFUS_LOCUS12983</name>
</gene>
<feature type="region of interest" description="Disordered" evidence="1">
    <location>
        <begin position="298"/>
        <end position="320"/>
    </location>
</feature>
<dbReference type="AlphaFoldDB" id="A0A8S4P7C1"/>
<dbReference type="EMBL" id="CAIIXF020000006">
    <property type="protein sequence ID" value="CAH1787235.1"/>
    <property type="molecule type" value="Genomic_DNA"/>
</dbReference>
<dbReference type="Proteomes" id="UP000749559">
    <property type="component" value="Unassembled WGS sequence"/>
</dbReference>
<evidence type="ECO:0000256" key="1">
    <source>
        <dbReference type="SAM" id="MobiDB-lite"/>
    </source>
</evidence>
<name>A0A8S4P7C1_OWEFU</name>
<accession>A0A8S4P7C1</accession>
<protein>
    <submittedName>
        <fullName evidence="2">Uncharacterized protein</fullName>
    </submittedName>
</protein>
<keyword evidence="3" id="KW-1185">Reference proteome</keyword>
<sequence>MTDNLNMLDASDMLAAALEQMDGILAGLPDTYTNTWQGDNSSTGIWNSCKIGTQQVNIYKMSDSDIEEVYRENSELYDDNGSISDLLEDEPSDNSTRIKDSHHDSNVIEGEHEDRGNDIIKEVRFSEINDSIVVQDEHIENLVKDISTDDSSFSDVYAHQYEEPNDGDSIKDERINENINVIEEQMEIGTTCSETTNVYDVLLMEKSSAKVNATNTRNDGLHLKTEENNDKGAFENDSDTKYEDVPLNSEVIPKATSFDDSDNITLDSDVVKTNLEGDIEHHVTGPQKDGADNIKDDEHAIGTNEDGTVDIENNNTEPFEDCPLDYYTISIKEDNISDDATTDESIEDRPIDYSTTSAQKDNTYVAEIFESPEVGSPNDLKDNKHVLEVNDVKVCEDNIAGTSEMKISGNDTDNLELQYGPPMNDKDATTREDNETTLDNNYTGKLEHIKLYKSMEDYAARVNAKDIFVGDIDGIMDASDDDSTGSSTATISSSSGSLEIDNSGIIELHIWEEDLESLTLDSTGE</sequence>
<comment type="caution">
    <text evidence="2">The sequence shown here is derived from an EMBL/GenBank/DDBJ whole genome shotgun (WGS) entry which is preliminary data.</text>
</comment>
<proteinExistence type="predicted"/>